<name>A0A183DN53_9BILA</name>
<dbReference type="WBParaSite" id="GPUH_0001015701-mRNA-1">
    <property type="protein sequence ID" value="GPUH_0001015701-mRNA-1"/>
    <property type="gene ID" value="GPUH_0001015701"/>
</dbReference>
<dbReference type="PANTHER" id="PTHR10676">
    <property type="entry name" value="DYNEIN HEAVY CHAIN FAMILY PROTEIN"/>
    <property type="match status" value="1"/>
</dbReference>
<dbReference type="GO" id="GO:0008569">
    <property type="term" value="F:minus-end-directed microtubule motor activity"/>
    <property type="evidence" value="ECO:0007669"/>
    <property type="project" value="TreeGrafter"/>
</dbReference>
<evidence type="ECO:0000313" key="2">
    <source>
        <dbReference type="Proteomes" id="UP000271098"/>
    </source>
</evidence>
<dbReference type="SUPFAM" id="SSF52540">
    <property type="entry name" value="P-loop containing nucleoside triphosphate hydrolases"/>
    <property type="match status" value="1"/>
</dbReference>
<accession>A0A183DN53</accession>
<sequence>MNLKISSWLDNQNRQPFIVYGPDGSGKESLLRHCLESDPESQIAVLHCSAHTRSEQVLGLLQQHCVLVSSTSGRLLKPKEKSKLVLYVKSLNVVKPDKWGTCELIAFLQQLLTYEGFYDQNLEWISLENVQVHITANH</sequence>
<keyword evidence="2" id="KW-1185">Reference proteome</keyword>
<dbReference type="GO" id="GO:0005930">
    <property type="term" value="C:axoneme"/>
    <property type="evidence" value="ECO:0007669"/>
    <property type="project" value="TreeGrafter"/>
</dbReference>
<reference evidence="1 2" key="2">
    <citation type="submission" date="2018-11" db="EMBL/GenBank/DDBJ databases">
        <authorList>
            <consortium name="Pathogen Informatics"/>
        </authorList>
    </citation>
    <scope>NUCLEOTIDE SEQUENCE [LARGE SCALE GENOMIC DNA]</scope>
</reference>
<evidence type="ECO:0000313" key="3">
    <source>
        <dbReference type="WBParaSite" id="GPUH_0001015701-mRNA-1"/>
    </source>
</evidence>
<dbReference type="GO" id="GO:0060294">
    <property type="term" value="P:cilium movement involved in cell motility"/>
    <property type="evidence" value="ECO:0007669"/>
    <property type="project" value="TreeGrafter"/>
</dbReference>
<dbReference type="InterPro" id="IPR027417">
    <property type="entry name" value="P-loop_NTPase"/>
</dbReference>
<organism evidence="3">
    <name type="scientific">Gongylonema pulchrum</name>
    <dbReference type="NCBI Taxonomy" id="637853"/>
    <lineage>
        <taxon>Eukaryota</taxon>
        <taxon>Metazoa</taxon>
        <taxon>Ecdysozoa</taxon>
        <taxon>Nematoda</taxon>
        <taxon>Chromadorea</taxon>
        <taxon>Rhabditida</taxon>
        <taxon>Spirurina</taxon>
        <taxon>Spiruromorpha</taxon>
        <taxon>Spiruroidea</taxon>
        <taxon>Gongylonematidae</taxon>
        <taxon>Gongylonema</taxon>
    </lineage>
</organism>
<proteinExistence type="predicted"/>
<dbReference type="GO" id="GO:0051959">
    <property type="term" value="F:dynein light intermediate chain binding"/>
    <property type="evidence" value="ECO:0007669"/>
    <property type="project" value="InterPro"/>
</dbReference>
<dbReference type="GO" id="GO:0035721">
    <property type="term" value="P:intraciliary retrograde transport"/>
    <property type="evidence" value="ECO:0007669"/>
    <property type="project" value="TreeGrafter"/>
</dbReference>
<dbReference type="PANTHER" id="PTHR10676:SF352">
    <property type="entry name" value="CYTOPLASMIC DYNEIN 2 HEAVY CHAIN 1"/>
    <property type="match status" value="1"/>
</dbReference>
<dbReference type="GO" id="GO:0045505">
    <property type="term" value="F:dynein intermediate chain binding"/>
    <property type="evidence" value="ECO:0007669"/>
    <property type="project" value="InterPro"/>
</dbReference>
<dbReference type="OrthoDB" id="5593012at2759"/>
<dbReference type="Gene3D" id="3.40.50.300">
    <property type="entry name" value="P-loop containing nucleotide triphosphate hydrolases"/>
    <property type="match status" value="1"/>
</dbReference>
<dbReference type="EMBL" id="UYRT01077861">
    <property type="protein sequence ID" value="VDN17045.1"/>
    <property type="molecule type" value="Genomic_DNA"/>
</dbReference>
<reference evidence="3" key="1">
    <citation type="submission" date="2016-06" db="UniProtKB">
        <authorList>
            <consortium name="WormBaseParasite"/>
        </authorList>
    </citation>
    <scope>IDENTIFICATION</scope>
</reference>
<protein>
    <submittedName>
        <fullName evidence="3">ATPase_AAA_core domain-containing protein</fullName>
    </submittedName>
</protein>
<dbReference type="GO" id="GO:0060271">
    <property type="term" value="P:cilium assembly"/>
    <property type="evidence" value="ECO:0007669"/>
    <property type="project" value="TreeGrafter"/>
</dbReference>
<dbReference type="AlphaFoldDB" id="A0A183DN53"/>
<dbReference type="GO" id="GO:0005868">
    <property type="term" value="C:cytoplasmic dynein complex"/>
    <property type="evidence" value="ECO:0007669"/>
    <property type="project" value="TreeGrafter"/>
</dbReference>
<dbReference type="Proteomes" id="UP000271098">
    <property type="component" value="Unassembled WGS sequence"/>
</dbReference>
<dbReference type="GO" id="GO:0097729">
    <property type="term" value="C:9+2 motile cilium"/>
    <property type="evidence" value="ECO:0007669"/>
    <property type="project" value="TreeGrafter"/>
</dbReference>
<dbReference type="InterPro" id="IPR026983">
    <property type="entry name" value="DHC"/>
</dbReference>
<dbReference type="Pfam" id="PF12775">
    <property type="entry name" value="AAA_7"/>
    <property type="match status" value="1"/>
</dbReference>
<gene>
    <name evidence="1" type="ORF">GPUH_LOCUS10144</name>
</gene>
<evidence type="ECO:0000313" key="1">
    <source>
        <dbReference type="EMBL" id="VDN17045.1"/>
    </source>
</evidence>